<keyword evidence="1" id="KW-0472">Membrane</keyword>
<feature type="transmembrane region" description="Helical" evidence="1">
    <location>
        <begin position="142"/>
        <end position="161"/>
    </location>
</feature>
<evidence type="ECO:0000313" key="2">
    <source>
        <dbReference type="EMBL" id="RHY19054.1"/>
    </source>
</evidence>
<accession>A0A397BLU5</accession>
<proteinExistence type="predicted"/>
<protein>
    <submittedName>
        <fullName evidence="2">Uncharacterized protein</fullName>
    </submittedName>
</protein>
<feature type="transmembrane region" description="Helical" evidence="1">
    <location>
        <begin position="102"/>
        <end position="122"/>
    </location>
</feature>
<comment type="caution">
    <text evidence="2">The sequence shown here is derived from an EMBL/GenBank/DDBJ whole genome shotgun (WGS) entry which is preliminary data.</text>
</comment>
<evidence type="ECO:0000256" key="1">
    <source>
        <dbReference type="SAM" id="Phobius"/>
    </source>
</evidence>
<evidence type="ECO:0000313" key="3">
    <source>
        <dbReference type="EMBL" id="RHZ30959.1"/>
    </source>
</evidence>
<sequence length="182" mass="20219">MGLPPPSSSPAATATTVDVQLLNVLREQNITQSRVWRGVLVVLGFLLTGAMAWQLYFLPLSSASTGDAIHMQYLLYMYKLAIVGYIGEASLVLWSRHPLVQWATRCLVVISWLVSGVLYSLWQQQQQKLVLLATTTDTVNPTTVSAIVMGPRLFAAACWLARRELRALDADLKKLDRITPSY</sequence>
<keyword evidence="1" id="KW-0812">Transmembrane</keyword>
<feature type="transmembrane region" description="Helical" evidence="1">
    <location>
        <begin position="35"/>
        <end position="56"/>
    </location>
</feature>
<gene>
    <name evidence="2" type="ORF">DYB25_008538</name>
    <name evidence="3" type="ORF">DYB26_014883</name>
</gene>
<reference evidence="4 5" key="1">
    <citation type="submission" date="2018-08" db="EMBL/GenBank/DDBJ databases">
        <title>Aphanomyces genome sequencing and annotation.</title>
        <authorList>
            <person name="Minardi D."/>
            <person name="Oidtmann B."/>
            <person name="Van Der Giezen M."/>
            <person name="Studholme D.J."/>
        </authorList>
    </citation>
    <scope>NUCLEOTIDE SEQUENCE [LARGE SCALE GENOMIC DNA]</scope>
    <source>
        <strain evidence="3 5">FDL457</strain>
        <strain evidence="2 4">Yx</strain>
    </source>
</reference>
<dbReference type="VEuPathDB" id="FungiDB:H257_09118"/>
<keyword evidence="1" id="KW-1133">Transmembrane helix</keyword>
<dbReference type="AlphaFoldDB" id="A0A397BLU5"/>
<dbReference type="Proteomes" id="UP000286510">
    <property type="component" value="Unassembled WGS sequence"/>
</dbReference>
<evidence type="ECO:0000313" key="5">
    <source>
        <dbReference type="Proteomes" id="UP000286510"/>
    </source>
</evidence>
<dbReference type="Proteomes" id="UP000266239">
    <property type="component" value="Unassembled WGS sequence"/>
</dbReference>
<dbReference type="EMBL" id="QUTF01010777">
    <property type="protein sequence ID" value="RHZ30959.1"/>
    <property type="molecule type" value="Genomic_DNA"/>
</dbReference>
<feature type="transmembrane region" description="Helical" evidence="1">
    <location>
        <begin position="76"/>
        <end position="95"/>
    </location>
</feature>
<name>A0A397BLU5_APHAT</name>
<evidence type="ECO:0000313" key="4">
    <source>
        <dbReference type="Proteomes" id="UP000266239"/>
    </source>
</evidence>
<organism evidence="2 4">
    <name type="scientific">Aphanomyces astaci</name>
    <name type="common">Crayfish plague agent</name>
    <dbReference type="NCBI Taxonomy" id="112090"/>
    <lineage>
        <taxon>Eukaryota</taxon>
        <taxon>Sar</taxon>
        <taxon>Stramenopiles</taxon>
        <taxon>Oomycota</taxon>
        <taxon>Saprolegniomycetes</taxon>
        <taxon>Saprolegniales</taxon>
        <taxon>Verrucalvaceae</taxon>
        <taxon>Aphanomyces</taxon>
    </lineage>
</organism>
<dbReference type="EMBL" id="QUTA01004615">
    <property type="protein sequence ID" value="RHY19054.1"/>
    <property type="molecule type" value="Genomic_DNA"/>
</dbReference>